<dbReference type="Proteomes" id="UP000664132">
    <property type="component" value="Unassembled WGS sequence"/>
</dbReference>
<name>A0A8H8BRU3_9HELO</name>
<dbReference type="EMBL" id="JAFJYH010000051">
    <property type="protein sequence ID" value="KAG4422300.1"/>
    <property type="molecule type" value="Genomic_DNA"/>
</dbReference>
<dbReference type="OrthoDB" id="9997739at2759"/>
<accession>A0A8H8BRU3</accession>
<gene>
    <name evidence="2" type="ORF">IFR04_004566</name>
</gene>
<dbReference type="PANTHER" id="PTHR47843:SF5">
    <property type="entry name" value="BTB_POZ DOMAIN PROTEIN"/>
    <property type="match status" value="1"/>
</dbReference>
<dbReference type="InterPro" id="IPR011333">
    <property type="entry name" value="SKP1/BTB/POZ_sf"/>
</dbReference>
<dbReference type="Gene3D" id="3.30.710.10">
    <property type="entry name" value="Potassium Channel Kv1.1, Chain A"/>
    <property type="match status" value="1"/>
</dbReference>
<proteinExistence type="predicted"/>
<dbReference type="SUPFAM" id="SSF54695">
    <property type="entry name" value="POZ domain"/>
    <property type="match status" value="1"/>
</dbReference>
<dbReference type="AlphaFoldDB" id="A0A8H8BRU3"/>
<comment type="caution">
    <text evidence="2">The sequence shown here is derived from an EMBL/GenBank/DDBJ whole genome shotgun (WGS) entry which is preliminary data.</text>
</comment>
<keyword evidence="3" id="KW-1185">Reference proteome</keyword>
<protein>
    <recommendedName>
        <fullName evidence="1">BTB domain-containing protein</fullName>
    </recommendedName>
</protein>
<sequence length="299" mass="33236">MPASFEELLSSRIFKFTVGAKVDGQETTFSVHEEAIAAHSQPLHALMRSGLSESEAGHATWEDLSKDTFVRFAQFAYTGDYSVPVSVMPLVEASEPPPAPDHEPEDELRGFNNTTYVVVGGQVMVDYGWGRYGTVTEKKLSKKELKKKLSQVTDVEQGWFQAPFPLIAPRNNYEGTCEPNSTFEPWVDYSVLFISHTSLWILDDCRHIESLKALALYKLHKTLCAFQLNIDNVHAVIELVKCAYSEEGAGLGEGISGLRKLVCQYLGPKKALLCTDDGFMDLLGEGGQFVKDFFKYSSA</sequence>
<evidence type="ECO:0000313" key="3">
    <source>
        <dbReference type="Proteomes" id="UP000664132"/>
    </source>
</evidence>
<organism evidence="2 3">
    <name type="scientific">Cadophora malorum</name>
    <dbReference type="NCBI Taxonomy" id="108018"/>
    <lineage>
        <taxon>Eukaryota</taxon>
        <taxon>Fungi</taxon>
        <taxon>Dikarya</taxon>
        <taxon>Ascomycota</taxon>
        <taxon>Pezizomycotina</taxon>
        <taxon>Leotiomycetes</taxon>
        <taxon>Helotiales</taxon>
        <taxon>Ploettnerulaceae</taxon>
        <taxon>Cadophora</taxon>
    </lineage>
</organism>
<dbReference type="InterPro" id="IPR000210">
    <property type="entry name" value="BTB/POZ_dom"/>
</dbReference>
<reference evidence="2" key="1">
    <citation type="submission" date="2021-02" db="EMBL/GenBank/DDBJ databases">
        <title>Genome sequence Cadophora malorum strain M34.</title>
        <authorList>
            <person name="Stefanovic E."/>
            <person name="Vu D."/>
            <person name="Scully C."/>
            <person name="Dijksterhuis J."/>
            <person name="Roader J."/>
            <person name="Houbraken J."/>
        </authorList>
    </citation>
    <scope>NUCLEOTIDE SEQUENCE</scope>
    <source>
        <strain evidence="2">M34</strain>
    </source>
</reference>
<feature type="domain" description="BTB" evidence="1">
    <location>
        <begin position="16"/>
        <end position="85"/>
    </location>
</feature>
<evidence type="ECO:0000313" key="2">
    <source>
        <dbReference type="EMBL" id="KAG4422300.1"/>
    </source>
</evidence>
<evidence type="ECO:0000259" key="1">
    <source>
        <dbReference type="PROSITE" id="PS50097"/>
    </source>
</evidence>
<dbReference type="PROSITE" id="PS50097">
    <property type="entry name" value="BTB"/>
    <property type="match status" value="1"/>
</dbReference>
<dbReference type="PANTHER" id="PTHR47843">
    <property type="entry name" value="BTB DOMAIN-CONTAINING PROTEIN-RELATED"/>
    <property type="match status" value="1"/>
</dbReference>